<dbReference type="EMBL" id="JASBWU010000002">
    <property type="protein sequence ID" value="KAJ9124046.1"/>
    <property type="molecule type" value="Genomic_DNA"/>
</dbReference>
<organism evidence="1 2">
    <name type="scientific">Naganishia vaughanmartiniae</name>
    <dbReference type="NCBI Taxonomy" id="1424756"/>
    <lineage>
        <taxon>Eukaryota</taxon>
        <taxon>Fungi</taxon>
        <taxon>Dikarya</taxon>
        <taxon>Basidiomycota</taxon>
        <taxon>Agaricomycotina</taxon>
        <taxon>Tremellomycetes</taxon>
        <taxon>Filobasidiales</taxon>
        <taxon>Filobasidiaceae</taxon>
        <taxon>Naganishia</taxon>
    </lineage>
</organism>
<evidence type="ECO:0000313" key="2">
    <source>
        <dbReference type="Proteomes" id="UP001243375"/>
    </source>
</evidence>
<keyword evidence="2" id="KW-1185">Reference proteome</keyword>
<gene>
    <name evidence="1" type="ORF">QFC22_000839</name>
</gene>
<evidence type="ECO:0000313" key="1">
    <source>
        <dbReference type="EMBL" id="KAJ9124046.1"/>
    </source>
</evidence>
<sequence length="961" mass="107135">MSFVDTYQVGSLRWRRDMRIDDIEEETVGFSITKSEIPASALSSCQNADGVHVDFKNLPRPELTQAVLAVCLNLGNAQSNKAKTEEGFFDPATRHHERAMRKIMANLASQFNSIQEMTVVALPDPRQETVIAALQRARRASPADQILFLYNDHGTLAPTSQGEIWVYDTDFPVTPTTYNPIFVSSLMDCTKAGTIYVWDCDNAGRVVDCALEHGKRKDLENRQRSAHLPQGIPSQLTHGDHDIHFGACATDQVLPVLDDLPRHQAKVDPSGSQRQIQDDIPGEMDNRNTPLGELNWLFTVIVDTIAWQSLPFEAFRTLFRTNNATRSLSRGYILVQRILRNYDCTPVCYPDIPSTHLHPLWQVWDTALEDFLCQLPIIAPSKGEFYVYRSPILFEELLQSMAAQLTLFANPDMNQTDCKTASRLCANALPIVFSACRGGRYRQWALNLLAWTSTHEASVAVFLLQRLTAHENGIHALITPHHKLHKPPINLLGDFIQQHISTESFNLSADTLAGILYLFTKAVEAVGCATTTDEFERQWNDILDLLVDAEDDFVRLWAVLAFASCPLKSVTEEKAVHALALTDESETVRIATAYAIWSWQGSAIASLHYPDDTDVEAELWADSKSLNEETEVSKNKLRKEQIMAYETGNRAIKSWTKHSMEIPTKHKSQLLRRSTIAKRTLPTREQGIAALYFVDQLSPGLDVIELSRQGIVRVVKEIETPVEDDSNIVRGFLLHDAVEEVRFNAAWNATNLELHVAINSVEDGFQIWDLGASRRKAWVATEFSASISCMDVERQRGNLNLAGFSDGTVALFDTRQQARRGVCRWIKGHKDAVLCTSLTTSQEIVSMGKDGVLQVWDLRVPSQSICSTAPTDSRLKKGMAAAAMGSTSVFAQLLQPTDSLPEVELSIHKLAFPAPAEIANITLSPSAFTDSTACMTFHPKSALLAVAERNKIVIRTANGER</sequence>
<dbReference type="Proteomes" id="UP001243375">
    <property type="component" value="Unassembled WGS sequence"/>
</dbReference>
<accession>A0ACC2XLZ6</accession>
<protein>
    <submittedName>
        <fullName evidence="1">Uncharacterized protein</fullName>
    </submittedName>
</protein>
<proteinExistence type="predicted"/>
<reference evidence="1" key="1">
    <citation type="submission" date="2023-04" db="EMBL/GenBank/DDBJ databases">
        <title>Draft Genome sequencing of Naganishia species isolated from polar environments using Oxford Nanopore Technology.</title>
        <authorList>
            <person name="Leo P."/>
            <person name="Venkateswaran K."/>
        </authorList>
    </citation>
    <scope>NUCLEOTIDE SEQUENCE</scope>
    <source>
        <strain evidence="1">MNA-CCFEE 5425</strain>
    </source>
</reference>
<comment type="caution">
    <text evidence="1">The sequence shown here is derived from an EMBL/GenBank/DDBJ whole genome shotgun (WGS) entry which is preliminary data.</text>
</comment>
<name>A0ACC2XLZ6_9TREE</name>